<keyword evidence="6" id="KW-0238">DNA-binding</keyword>
<feature type="domain" description="DNA methylase N-4/N-6" evidence="10">
    <location>
        <begin position="334"/>
        <end position="371"/>
    </location>
</feature>
<dbReference type="Pfam" id="PF01555">
    <property type="entry name" value="N6_N4_Mtase"/>
    <property type="match status" value="2"/>
</dbReference>
<feature type="region of interest" description="Disordered" evidence="9">
    <location>
        <begin position="276"/>
        <end position="304"/>
    </location>
</feature>
<evidence type="ECO:0000256" key="8">
    <source>
        <dbReference type="RuleBase" id="RU362026"/>
    </source>
</evidence>
<proteinExistence type="inferred from homology"/>
<dbReference type="PROSITE" id="PS00093">
    <property type="entry name" value="N4_MTASE"/>
    <property type="match status" value="1"/>
</dbReference>
<keyword evidence="3" id="KW-0808">Transferase</keyword>
<dbReference type="InterPro" id="IPR001091">
    <property type="entry name" value="RM_Methyltransferase"/>
</dbReference>
<dbReference type="InterPro" id="IPR029063">
    <property type="entry name" value="SAM-dependent_MTases_sf"/>
</dbReference>
<comment type="catalytic activity">
    <reaction evidence="7">
        <text>a 2'-deoxycytidine in DNA + S-adenosyl-L-methionine = an N(4)-methyl-2'-deoxycytidine in DNA + S-adenosyl-L-homocysteine + H(+)</text>
        <dbReference type="Rhea" id="RHEA:16857"/>
        <dbReference type="Rhea" id="RHEA-COMP:11369"/>
        <dbReference type="Rhea" id="RHEA-COMP:13674"/>
        <dbReference type="ChEBI" id="CHEBI:15378"/>
        <dbReference type="ChEBI" id="CHEBI:57856"/>
        <dbReference type="ChEBI" id="CHEBI:59789"/>
        <dbReference type="ChEBI" id="CHEBI:85452"/>
        <dbReference type="ChEBI" id="CHEBI:137933"/>
        <dbReference type="EC" id="2.1.1.113"/>
    </reaction>
</comment>
<evidence type="ECO:0000256" key="9">
    <source>
        <dbReference type="SAM" id="MobiDB-lite"/>
    </source>
</evidence>
<keyword evidence="5" id="KW-0680">Restriction system</keyword>
<gene>
    <name evidence="11" type="ORF">IW256_004056</name>
</gene>
<dbReference type="SUPFAM" id="SSF53335">
    <property type="entry name" value="S-adenosyl-L-methionine-dependent methyltransferases"/>
    <property type="match status" value="1"/>
</dbReference>
<dbReference type="AlphaFoldDB" id="A0A931GJN7"/>
<dbReference type="EC" id="2.1.1.-" evidence="8"/>
<comment type="caution">
    <text evidence="11">The sequence shown here is derived from an EMBL/GenBank/DDBJ whole genome shotgun (WGS) entry which is preliminary data.</text>
</comment>
<dbReference type="GO" id="GO:0008170">
    <property type="term" value="F:N-methyltransferase activity"/>
    <property type="evidence" value="ECO:0007669"/>
    <property type="project" value="InterPro"/>
</dbReference>
<evidence type="ECO:0000313" key="11">
    <source>
        <dbReference type="EMBL" id="MBG6089943.1"/>
    </source>
</evidence>
<accession>A0A931GJN7</accession>
<evidence type="ECO:0000256" key="2">
    <source>
        <dbReference type="ARBA" id="ARBA00022603"/>
    </source>
</evidence>
<dbReference type="InterPro" id="IPR002941">
    <property type="entry name" value="DNA_methylase_N4/N6"/>
</dbReference>
<organism evidence="11 12">
    <name type="scientific">Actinomadura viridis</name>
    <dbReference type="NCBI Taxonomy" id="58110"/>
    <lineage>
        <taxon>Bacteria</taxon>
        <taxon>Bacillati</taxon>
        <taxon>Actinomycetota</taxon>
        <taxon>Actinomycetes</taxon>
        <taxon>Streptosporangiales</taxon>
        <taxon>Thermomonosporaceae</taxon>
        <taxon>Actinomadura</taxon>
    </lineage>
</organism>
<evidence type="ECO:0000256" key="1">
    <source>
        <dbReference type="ARBA" id="ARBA00010203"/>
    </source>
</evidence>
<keyword evidence="12" id="KW-1185">Reference proteome</keyword>
<evidence type="ECO:0000256" key="6">
    <source>
        <dbReference type="ARBA" id="ARBA00023125"/>
    </source>
</evidence>
<name>A0A931GJN7_9ACTN</name>
<evidence type="ECO:0000256" key="3">
    <source>
        <dbReference type="ARBA" id="ARBA00022679"/>
    </source>
</evidence>
<sequence>MTAVILRADARRLPLPDESVDLIVTSPPYWGLRSYTDGGRHYEGQIGAEPDPQDYITALLDCTAEWSRVLKPSGSIFVLLGDKYVNRTRGAWRGSSDGFTWRAASPRYVRPKDMPEKSLMLLPERYRIGAVDKLGLIARAVVIWDKPSAMPESVTDRVRRSHEDWVHLTKEPHYFSAVDEIRKPHAAPRRVAGRSAFNARNVNHVRTGTGHYDGQHPLGALPGSVWEVGTQPLRVPEHLDVEHFAAYPPALIRSIILGWSPSGVCTACGDGRRPVVDKPGLLGGDNNPASRDGSRTRSTMDGGTERWQRRIAKPDRIVGYACACSTPDAPTRPAVVLDPFGGTGTTALVADVHGRHGISVDMSADYCRLAQWRTADPGERARALGVPKPPPVPSGQDPLFEEIA</sequence>
<evidence type="ECO:0000256" key="4">
    <source>
        <dbReference type="ARBA" id="ARBA00022691"/>
    </source>
</evidence>
<feature type="domain" description="DNA methylase N-4/N-6" evidence="10">
    <location>
        <begin position="20"/>
        <end position="262"/>
    </location>
</feature>
<dbReference type="Gene3D" id="3.40.50.150">
    <property type="entry name" value="Vaccinia Virus protein VP39"/>
    <property type="match status" value="2"/>
</dbReference>
<evidence type="ECO:0000313" key="12">
    <source>
        <dbReference type="Proteomes" id="UP000614047"/>
    </source>
</evidence>
<dbReference type="RefSeq" id="WP_197012480.1">
    <property type="nucleotide sequence ID" value="NZ_BAABES010000010.1"/>
</dbReference>
<dbReference type="GO" id="GO:0009307">
    <property type="term" value="P:DNA restriction-modification system"/>
    <property type="evidence" value="ECO:0007669"/>
    <property type="project" value="UniProtKB-KW"/>
</dbReference>
<comment type="similarity">
    <text evidence="1">Belongs to the N(4)/N(6)-methyltransferase family. N(4) subfamily.</text>
</comment>
<protein>
    <recommendedName>
        <fullName evidence="8">Methyltransferase</fullName>
        <ecNumber evidence="8">2.1.1.-</ecNumber>
    </recommendedName>
</protein>
<dbReference type="InterPro" id="IPR017985">
    <property type="entry name" value="MeTrfase_CN4_CS"/>
</dbReference>
<evidence type="ECO:0000259" key="10">
    <source>
        <dbReference type="Pfam" id="PF01555"/>
    </source>
</evidence>
<keyword evidence="2 11" id="KW-0489">Methyltransferase</keyword>
<dbReference type="GO" id="GO:0032259">
    <property type="term" value="P:methylation"/>
    <property type="evidence" value="ECO:0007669"/>
    <property type="project" value="UniProtKB-KW"/>
</dbReference>
<evidence type="ECO:0000256" key="5">
    <source>
        <dbReference type="ARBA" id="ARBA00022747"/>
    </source>
</evidence>
<reference evidence="11" key="1">
    <citation type="submission" date="2020-11" db="EMBL/GenBank/DDBJ databases">
        <title>Sequencing the genomes of 1000 actinobacteria strains.</title>
        <authorList>
            <person name="Klenk H.-P."/>
        </authorList>
    </citation>
    <scope>NUCLEOTIDE SEQUENCE</scope>
    <source>
        <strain evidence="11">DSM 43175</strain>
    </source>
</reference>
<dbReference type="GO" id="GO:0015667">
    <property type="term" value="F:site-specific DNA-methyltransferase (cytosine-N4-specific) activity"/>
    <property type="evidence" value="ECO:0007669"/>
    <property type="project" value="UniProtKB-EC"/>
</dbReference>
<dbReference type="PRINTS" id="PR00508">
    <property type="entry name" value="S21N4MTFRASE"/>
</dbReference>
<keyword evidence="4" id="KW-0949">S-adenosyl-L-methionine</keyword>
<feature type="region of interest" description="Disordered" evidence="9">
    <location>
        <begin position="379"/>
        <end position="404"/>
    </location>
</feature>
<dbReference type="GO" id="GO:0003677">
    <property type="term" value="F:DNA binding"/>
    <property type="evidence" value="ECO:0007669"/>
    <property type="project" value="UniProtKB-KW"/>
</dbReference>
<evidence type="ECO:0000256" key="7">
    <source>
        <dbReference type="ARBA" id="ARBA00049120"/>
    </source>
</evidence>
<dbReference type="Proteomes" id="UP000614047">
    <property type="component" value="Unassembled WGS sequence"/>
</dbReference>
<dbReference type="EMBL" id="JADOUA010000001">
    <property type="protein sequence ID" value="MBG6089943.1"/>
    <property type="molecule type" value="Genomic_DNA"/>
</dbReference>